<evidence type="ECO:0000313" key="3">
    <source>
        <dbReference type="EMBL" id="TCX03704.1"/>
    </source>
</evidence>
<dbReference type="EMBL" id="SDCB01000002">
    <property type="protein sequence ID" value="TCX03704.1"/>
    <property type="molecule type" value="Genomic_DNA"/>
</dbReference>
<protein>
    <submittedName>
        <fullName evidence="4">Uncharacterized protein</fullName>
    </submittedName>
</protein>
<comment type="caution">
    <text evidence="4">The sequence shown here is derived from an EMBL/GenBank/DDBJ whole genome shotgun (WGS) entry which is preliminary data.</text>
</comment>
<name>A0A483S096_KLEPN</name>
<evidence type="ECO:0000313" key="4">
    <source>
        <dbReference type="EMBL" id="TCY42474.1"/>
    </source>
</evidence>
<gene>
    <name evidence="3" type="ORF">ETE82_05905</name>
    <name evidence="2" type="ORF">ETE95_08190</name>
    <name evidence="4" type="ORF">ETF04_04005</name>
    <name evidence="5" type="ORF">ETH49_22980</name>
    <name evidence="6" type="ORF">ETH65_00035</name>
</gene>
<dbReference type="EMBL" id="SDDI01000035">
    <property type="protein sequence ID" value="TCY78336.1"/>
    <property type="molecule type" value="Genomic_DNA"/>
</dbReference>
<reference evidence="4" key="1">
    <citation type="submission" date="2019-01" db="EMBL/GenBank/DDBJ databases">
        <authorList>
            <person name="Lista F."/>
            <person name="Anselmo A."/>
        </authorList>
    </citation>
    <scope>NUCLEOTIDE SEQUENCE</scope>
    <source>
        <strain evidence="5">13R</strain>
        <strain evidence="4">20R</strain>
        <strain evidence="3">21S</strain>
        <strain evidence="2">25S</strain>
        <strain evidence="6">5R</strain>
    </source>
</reference>
<proteinExistence type="predicted"/>
<dbReference type="EMBL" id="SDDB01000004">
    <property type="protein sequence ID" value="TCY42474.1"/>
    <property type="molecule type" value="Genomic_DNA"/>
</dbReference>
<accession>A0A483S096</accession>
<organism evidence="4">
    <name type="scientific">Klebsiella pneumoniae</name>
    <dbReference type="NCBI Taxonomy" id="573"/>
    <lineage>
        <taxon>Bacteria</taxon>
        <taxon>Pseudomonadati</taxon>
        <taxon>Pseudomonadota</taxon>
        <taxon>Gammaproteobacteria</taxon>
        <taxon>Enterobacterales</taxon>
        <taxon>Enterobacteriaceae</taxon>
        <taxon>Klebsiella/Raoultella group</taxon>
        <taxon>Klebsiella</taxon>
        <taxon>Klebsiella pneumoniae complex</taxon>
    </lineage>
</organism>
<evidence type="ECO:0000256" key="1">
    <source>
        <dbReference type="SAM" id="MobiDB-lite"/>
    </source>
</evidence>
<feature type="region of interest" description="Disordered" evidence="1">
    <location>
        <begin position="47"/>
        <end position="71"/>
    </location>
</feature>
<evidence type="ECO:0000313" key="6">
    <source>
        <dbReference type="EMBL" id="TCZ54708.1"/>
    </source>
</evidence>
<evidence type="ECO:0000313" key="2">
    <source>
        <dbReference type="EMBL" id="TCW76191.1"/>
    </source>
</evidence>
<dbReference type="AlphaFoldDB" id="A0A483S096"/>
<dbReference type="EMBL" id="SDBX01000006">
    <property type="protein sequence ID" value="TCW76191.1"/>
    <property type="molecule type" value="Genomic_DNA"/>
</dbReference>
<evidence type="ECO:0000313" key="5">
    <source>
        <dbReference type="EMBL" id="TCY78336.1"/>
    </source>
</evidence>
<dbReference type="EMBL" id="SDDQ01000001">
    <property type="protein sequence ID" value="TCZ54708.1"/>
    <property type="molecule type" value="Genomic_DNA"/>
</dbReference>
<sequence>MQNRADRSSPPRIQANISSYPPVYAEIYCLAKFIISIYSFRAYARRGGAGGQQTPIDGPLSHIARRKGTSR</sequence>